<dbReference type="OrthoDB" id="4734732at2"/>
<dbReference type="Proteomes" id="UP000247980">
    <property type="component" value="Unassembled WGS sequence"/>
</dbReference>
<dbReference type="AlphaFoldDB" id="A0A2V5IU88"/>
<sequence length="63" mass="7115">MEIHLWWLELELRAKQWLRENTGAQEVPDNVAEAVAAAGGSLTGGTLTQREWDFIVTQSEFVD</sequence>
<proteinExistence type="predicted"/>
<protein>
    <submittedName>
        <fullName evidence="1">Uncharacterized protein</fullName>
    </submittedName>
</protein>
<reference evidence="1 2" key="1">
    <citation type="submission" date="2018-05" db="EMBL/GenBank/DDBJ databases">
        <title>Genetic diversity of glacier-inhabiting Cryobacterium bacteria in China and description of Cryobacterium mengkeensis sp. nov. and Arthrobacter glacialis sp. nov.</title>
        <authorList>
            <person name="Liu Q."/>
            <person name="Xin Y.-H."/>
        </authorList>
    </citation>
    <scope>NUCLEOTIDE SEQUENCE [LARGE SCALE GENOMIC DNA]</scope>
    <source>
        <strain evidence="1 2">B7</strain>
    </source>
</reference>
<keyword evidence="2" id="KW-1185">Reference proteome</keyword>
<organism evidence="1 2">
    <name type="scientific">Arthrobacter psychrolactophilus</name>
    <dbReference type="NCBI Taxonomy" id="92442"/>
    <lineage>
        <taxon>Bacteria</taxon>
        <taxon>Bacillati</taxon>
        <taxon>Actinomycetota</taxon>
        <taxon>Actinomycetes</taxon>
        <taxon>Micrococcales</taxon>
        <taxon>Micrococcaceae</taxon>
        <taxon>Arthrobacter</taxon>
    </lineage>
</organism>
<gene>
    <name evidence="1" type="ORF">CVS30_14245</name>
</gene>
<dbReference type="EMBL" id="QJVC01000018">
    <property type="protein sequence ID" value="PYI37713.1"/>
    <property type="molecule type" value="Genomic_DNA"/>
</dbReference>
<comment type="caution">
    <text evidence="1">The sequence shown here is derived from an EMBL/GenBank/DDBJ whole genome shotgun (WGS) entry which is preliminary data.</text>
</comment>
<dbReference type="RefSeq" id="WP_110486124.1">
    <property type="nucleotide sequence ID" value="NZ_QJVC01000018.1"/>
</dbReference>
<evidence type="ECO:0000313" key="2">
    <source>
        <dbReference type="Proteomes" id="UP000247980"/>
    </source>
</evidence>
<evidence type="ECO:0000313" key="1">
    <source>
        <dbReference type="EMBL" id="PYI37713.1"/>
    </source>
</evidence>
<name>A0A2V5IU88_9MICC</name>
<accession>A0A2V5IU88</accession>